<gene>
    <name evidence="3" type="ORF">SAMN05421810_101603</name>
</gene>
<organism evidence="3 4">
    <name type="scientific">Amycolatopsis arida</name>
    <dbReference type="NCBI Taxonomy" id="587909"/>
    <lineage>
        <taxon>Bacteria</taxon>
        <taxon>Bacillati</taxon>
        <taxon>Actinomycetota</taxon>
        <taxon>Actinomycetes</taxon>
        <taxon>Pseudonocardiales</taxon>
        <taxon>Pseudonocardiaceae</taxon>
        <taxon>Amycolatopsis</taxon>
    </lineage>
</organism>
<accession>A0A1I5LPL5</accession>
<name>A0A1I5LPL5_9PSEU</name>
<dbReference type="AlphaFoldDB" id="A0A1I5LPL5"/>
<dbReference type="STRING" id="587909.SAMN05421810_101603"/>
<dbReference type="Pfam" id="PF19575">
    <property type="entry name" value="HTH_58"/>
    <property type="match status" value="1"/>
</dbReference>
<evidence type="ECO:0000313" key="4">
    <source>
        <dbReference type="Proteomes" id="UP000198727"/>
    </source>
</evidence>
<sequence length="85" mass="9644">MTDVEPPHRYQRITGERRRLLAAWYAERYRAGVPIRALARETNRSFGFVRTALVEAGVSLRPRGGTRQRWDDRAGAPGAAEPRPV</sequence>
<feature type="domain" description="Helix-turn-helix" evidence="2">
    <location>
        <begin position="9"/>
        <end position="67"/>
    </location>
</feature>
<feature type="region of interest" description="Disordered" evidence="1">
    <location>
        <begin position="62"/>
        <end position="85"/>
    </location>
</feature>
<evidence type="ECO:0000256" key="1">
    <source>
        <dbReference type="SAM" id="MobiDB-lite"/>
    </source>
</evidence>
<evidence type="ECO:0000313" key="3">
    <source>
        <dbReference type="EMBL" id="SFO98711.1"/>
    </source>
</evidence>
<dbReference type="EMBL" id="FOWW01000001">
    <property type="protein sequence ID" value="SFO98711.1"/>
    <property type="molecule type" value="Genomic_DNA"/>
</dbReference>
<keyword evidence="4" id="KW-1185">Reference proteome</keyword>
<dbReference type="Proteomes" id="UP000198727">
    <property type="component" value="Unassembled WGS sequence"/>
</dbReference>
<feature type="compositionally biased region" description="Low complexity" evidence="1">
    <location>
        <begin position="75"/>
        <end position="85"/>
    </location>
</feature>
<dbReference type="RefSeq" id="WP_424923276.1">
    <property type="nucleotide sequence ID" value="NZ_FOWW01000001.1"/>
</dbReference>
<protein>
    <recommendedName>
        <fullName evidence="2">Helix-turn-helix domain-containing protein</fullName>
    </recommendedName>
</protein>
<dbReference type="InterPro" id="IPR045745">
    <property type="entry name" value="HTH_58_Actinobacteria-type"/>
</dbReference>
<evidence type="ECO:0000259" key="2">
    <source>
        <dbReference type="Pfam" id="PF19575"/>
    </source>
</evidence>
<reference evidence="4" key="1">
    <citation type="submission" date="2016-10" db="EMBL/GenBank/DDBJ databases">
        <authorList>
            <person name="Varghese N."/>
            <person name="Submissions S."/>
        </authorList>
    </citation>
    <scope>NUCLEOTIDE SEQUENCE [LARGE SCALE GENOMIC DNA]</scope>
    <source>
        <strain evidence="4">CGMCC 4.5579</strain>
    </source>
</reference>
<proteinExistence type="predicted"/>